<protein>
    <recommendedName>
        <fullName evidence="2">DUF397 domain-containing protein</fullName>
    </recommendedName>
</protein>
<feature type="domain" description="DUF397" evidence="2">
    <location>
        <begin position="9"/>
        <end position="57"/>
    </location>
</feature>
<evidence type="ECO:0000259" key="2">
    <source>
        <dbReference type="Pfam" id="PF04149"/>
    </source>
</evidence>
<evidence type="ECO:0000313" key="3">
    <source>
        <dbReference type="EMBL" id="SNR81710.1"/>
    </source>
</evidence>
<dbReference type="AlphaFoldDB" id="A0A238ZEK2"/>
<evidence type="ECO:0000313" key="4">
    <source>
        <dbReference type="Proteomes" id="UP000198348"/>
    </source>
</evidence>
<dbReference type="RefSeq" id="WP_089302897.1">
    <property type="nucleotide sequence ID" value="NZ_FZNW01000021.1"/>
</dbReference>
<proteinExistence type="predicted"/>
<dbReference type="OrthoDB" id="4556373at2"/>
<keyword evidence="4" id="KW-1185">Reference proteome</keyword>
<dbReference type="Pfam" id="PF04149">
    <property type="entry name" value="DUF397"/>
    <property type="match status" value="1"/>
</dbReference>
<sequence>MTVPGKTDTWRKSSRSTQTDNCVEVSLSRSARVRDTKDRDGGTVEVPFTAWRAFTASLLEL</sequence>
<accession>A0A238ZEK2</accession>
<reference evidence="3 4" key="1">
    <citation type="submission" date="2017-06" db="EMBL/GenBank/DDBJ databases">
        <authorList>
            <person name="Kim H.J."/>
            <person name="Triplett B.A."/>
        </authorList>
    </citation>
    <scope>NUCLEOTIDE SEQUENCE [LARGE SCALE GENOMIC DNA]</scope>
    <source>
        <strain evidence="3 4">DSM 45207</strain>
    </source>
</reference>
<name>A0A238ZEK2_9PSEU</name>
<evidence type="ECO:0000256" key="1">
    <source>
        <dbReference type="SAM" id="MobiDB-lite"/>
    </source>
</evidence>
<feature type="region of interest" description="Disordered" evidence="1">
    <location>
        <begin position="1"/>
        <end position="23"/>
    </location>
</feature>
<dbReference type="Proteomes" id="UP000198348">
    <property type="component" value="Unassembled WGS sequence"/>
</dbReference>
<organism evidence="3 4">
    <name type="scientific">Haloechinothrix alba</name>
    <dbReference type="NCBI Taxonomy" id="664784"/>
    <lineage>
        <taxon>Bacteria</taxon>
        <taxon>Bacillati</taxon>
        <taxon>Actinomycetota</taxon>
        <taxon>Actinomycetes</taxon>
        <taxon>Pseudonocardiales</taxon>
        <taxon>Pseudonocardiaceae</taxon>
        <taxon>Haloechinothrix</taxon>
    </lineage>
</organism>
<dbReference type="EMBL" id="FZNW01000021">
    <property type="protein sequence ID" value="SNR81710.1"/>
    <property type="molecule type" value="Genomic_DNA"/>
</dbReference>
<dbReference type="InterPro" id="IPR007278">
    <property type="entry name" value="DUF397"/>
</dbReference>
<gene>
    <name evidence="3" type="ORF">SAMN06265360_1216</name>
</gene>